<dbReference type="Gene3D" id="1.10.510.10">
    <property type="entry name" value="Transferase(Phosphotransferase) domain 1"/>
    <property type="match status" value="1"/>
</dbReference>
<protein>
    <recommendedName>
        <fullName evidence="2">Protein kinase domain-containing protein</fullName>
    </recommendedName>
</protein>
<comment type="caution">
    <text evidence="3">The sequence shown here is derived from an EMBL/GenBank/DDBJ whole genome shotgun (WGS) entry which is preliminary data.</text>
</comment>
<dbReference type="AlphaFoldDB" id="A0A8T0I1F6"/>
<dbReference type="PROSITE" id="PS50011">
    <property type="entry name" value="PROTEIN_KINASE_DOM"/>
    <property type="match status" value="1"/>
</dbReference>
<proteinExistence type="predicted"/>
<gene>
    <name evidence="3" type="ORF">KC19_5G143100</name>
</gene>
<dbReference type="GO" id="GO:0005524">
    <property type="term" value="F:ATP binding"/>
    <property type="evidence" value="ECO:0007669"/>
    <property type="project" value="InterPro"/>
</dbReference>
<keyword evidence="4" id="KW-1185">Reference proteome</keyword>
<dbReference type="Proteomes" id="UP000822688">
    <property type="component" value="Chromosome 5"/>
</dbReference>
<dbReference type="InterPro" id="IPR001245">
    <property type="entry name" value="Ser-Thr/Tyr_kinase_cat_dom"/>
</dbReference>
<accession>A0A8T0I1F6</accession>
<dbReference type="InterPro" id="IPR011009">
    <property type="entry name" value="Kinase-like_dom_sf"/>
</dbReference>
<organism evidence="3 4">
    <name type="scientific">Ceratodon purpureus</name>
    <name type="common">Fire moss</name>
    <name type="synonym">Dicranum purpureum</name>
    <dbReference type="NCBI Taxonomy" id="3225"/>
    <lineage>
        <taxon>Eukaryota</taxon>
        <taxon>Viridiplantae</taxon>
        <taxon>Streptophyta</taxon>
        <taxon>Embryophyta</taxon>
        <taxon>Bryophyta</taxon>
        <taxon>Bryophytina</taxon>
        <taxon>Bryopsida</taxon>
        <taxon>Dicranidae</taxon>
        <taxon>Pseudoditrichales</taxon>
        <taxon>Ditrichaceae</taxon>
        <taxon>Ceratodon</taxon>
    </lineage>
</organism>
<dbReference type="Pfam" id="PF07714">
    <property type="entry name" value="PK_Tyr_Ser-Thr"/>
    <property type="match status" value="2"/>
</dbReference>
<dbReference type="InterPro" id="IPR008271">
    <property type="entry name" value="Ser/Thr_kinase_AS"/>
</dbReference>
<evidence type="ECO:0000313" key="3">
    <source>
        <dbReference type="EMBL" id="KAG0577262.1"/>
    </source>
</evidence>
<evidence type="ECO:0000313" key="4">
    <source>
        <dbReference type="Proteomes" id="UP000822688"/>
    </source>
</evidence>
<dbReference type="InterPro" id="IPR051681">
    <property type="entry name" value="Ser/Thr_Kinases-Pseudokinases"/>
</dbReference>
<feature type="domain" description="Protein kinase" evidence="2">
    <location>
        <begin position="146"/>
        <end position="499"/>
    </location>
</feature>
<dbReference type="PANTHER" id="PTHR44329">
    <property type="entry name" value="SERINE/THREONINE-PROTEIN KINASE TNNI3K-RELATED"/>
    <property type="match status" value="1"/>
</dbReference>
<evidence type="ECO:0000256" key="1">
    <source>
        <dbReference type="SAM" id="MobiDB-lite"/>
    </source>
</evidence>
<dbReference type="EMBL" id="CM026425">
    <property type="protein sequence ID" value="KAG0577262.1"/>
    <property type="molecule type" value="Genomic_DNA"/>
</dbReference>
<dbReference type="PANTHER" id="PTHR44329:SF260">
    <property type="entry name" value="PROTEIN KINASE DOMAIN-CONTAINING PROTEIN"/>
    <property type="match status" value="1"/>
</dbReference>
<dbReference type="Gene3D" id="3.30.200.20">
    <property type="entry name" value="Phosphorylase Kinase, domain 1"/>
    <property type="match status" value="1"/>
</dbReference>
<dbReference type="SMART" id="SM00220">
    <property type="entry name" value="S_TKc"/>
    <property type="match status" value="1"/>
</dbReference>
<dbReference type="GO" id="GO:0004674">
    <property type="term" value="F:protein serine/threonine kinase activity"/>
    <property type="evidence" value="ECO:0007669"/>
    <property type="project" value="TreeGrafter"/>
</dbReference>
<dbReference type="SUPFAM" id="SSF56112">
    <property type="entry name" value="Protein kinase-like (PK-like)"/>
    <property type="match status" value="1"/>
</dbReference>
<dbReference type="InterPro" id="IPR000719">
    <property type="entry name" value="Prot_kinase_dom"/>
</dbReference>
<dbReference type="Pfam" id="PF00069">
    <property type="entry name" value="Pkinase"/>
    <property type="match status" value="1"/>
</dbReference>
<feature type="region of interest" description="Disordered" evidence="1">
    <location>
        <begin position="212"/>
        <end position="256"/>
    </location>
</feature>
<evidence type="ECO:0000259" key="2">
    <source>
        <dbReference type="PROSITE" id="PS50011"/>
    </source>
</evidence>
<name>A0A8T0I1F6_CERPU</name>
<dbReference type="PROSITE" id="PS00108">
    <property type="entry name" value="PROTEIN_KINASE_ST"/>
    <property type="match status" value="1"/>
</dbReference>
<sequence>MPPPNVETYSRFALLIRELSWALDVIHYASSSKDLEFGWSEEKCRLVVVRSNDSTDLSVNALEVAEVESLATGVDDQLVQDRKKLLFQLKSGEIFTQENVSSPYAAEKLNLPDDFGTVLKNRLQEIADLHSPGSVPTCFQINHLQLHLERCISRGSFKEIYQGEWFGQRVAIAKIKRTTRDIVEKEAGFMVKVQHPNIVDFFGCAIEEREKEESVSGGKRKQDYLAEDKKKEGSSPEESRVVLDVHKRKEQEASRPPEVRDMELVGYLVMELMQEDLRSLINREAKNHSGAPFSLSVSVDILLQIVEAMLHLQKHNVIYRDLKANNCLVSRRPKVNLADLDGYTIKLIDFGTSKVLESEDDETSTIDVGSRRWMAPEIWGIKQGKPSVNSRHGFLYPLCFFPKEATVKKQDRPSKAYTRSADVYSFAMTCYEITTGLLPFHDVKNSDIPNMIYRERRPLFSHPAAFSCPLLLQTLMTQCWAQDPKDRPQFEDVRKELWNIKYNIEVQR</sequence>
<reference evidence="3" key="1">
    <citation type="submission" date="2020-06" db="EMBL/GenBank/DDBJ databases">
        <title>WGS assembly of Ceratodon purpureus strain R40.</title>
        <authorList>
            <person name="Carey S.B."/>
            <person name="Jenkins J."/>
            <person name="Shu S."/>
            <person name="Lovell J.T."/>
            <person name="Sreedasyam A."/>
            <person name="Maumus F."/>
            <person name="Tiley G.P."/>
            <person name="Fernandez-Pozo N."/>
            <person name="Barry K."/>
            <person name="Chen C."/>
            <person name="Wang M."/>
            <person name="Lipzen A."/>
            <person name="Daum C."/>
            <person name="Saski C.A."/>
            <person name="Payton A.C."/>
            <person name="Mcbreen J.C."/>
            <person name="Conrad R.E."/>
            <person name="Kollar L.M."/>
            <person name="Olsson S."/>
            <person name="Huttunen S."/>
            <person name="Landis J.B."/>
            <person name="Wickett N.J."/>
            <person name="Johnson M.G."/>
            <person name="Rensing S.A."/>
            <person name="Grimwood J."/>
            <person name="Schmutz J."/>
            <person name="Mcdaniel S.F."/>
        </authorList>
    </citation>
    <scope>NUCLEOTIDE SEQUENCE</scope>
    <source>
        <strain evidence="3">R40</strain>
    </source>
</reference>